<dbReference type="SUPFAM" id="SSF143120">
    <property type="entry name" value="YefM-like"/>
    <property type="match status" value="1"/>
</dbReference>
<evidence type="ECO:0000256" key="2">
    <source>
        <dbReference type="RuleBase" id="RU362080"/>
    </source>
</evidence>
<protein>
    <recommendedName>
        <fullName evidence="2">Antitoxin</fullName>
    </recommendedName>
</protein>
<organism evidence="3 4">
    <name type="scientific">Candidatus Roizmanbacteria bacterium RIFCSPLOWO2_01_FULL_38_12</name>
    <dbReference type="NCBI Taxonomy" id="1802061"/>
    <lineage>
        <taxon>Bacteria</taxon>
        <taxon>Candidatus Roizmaniibacteriota</taxon>
    </lineage>
</organism>
<dbReference type="STRING" id="1802061.A3A93_00555"/>
<reference evidence="3 4" key="1">
    <citation type="journal article" date="2016" name="Nat. Commun.">
        <title>Thousands of microbial genomes shed light on interconnected biogeochemical processes in an aquifer system.</title>
        <authorList>
            <person name="Anantharaman K."/>
            <person name="Brown C.T."/>
            <person name="Hug L.A."/>
            <person name="Sharon I."/>
            <person name="Castelle C.J."/>
            <person name="Probst A.J."/>
            <person name="Thomas B.C."/>
            <person name="Singh A."/>
            <person name="Wilkins M.J."/>
            <person name="Karaoz U."/>
            <person name="Brodie E.L."/>
            <person name="Williams K.H."/>
            <person name="Hubbard S.S."/>
            <person name="Banfield J.F."/>
        </authorList>
    </citation>
    <scope>NUCLEOTIDE SEQUENCE [LARGE SCALE GENOMIC DNA]</scope>
</reference>
<dbReference type="AlphaFoldDB" id="A0A1F7IXR0"/>
<comment type="caution">
    <text evidence="3">The sequence shown here is derived from an EMBL/GenBank/DDBJ whole genome shotgun (WGS) entry which is preliminary data.</text>
</comment>
<comment type="function">
    <text evidence="2">Antitoxin component of a type II toxin-antitoxin (TA) system.</text>
</comment>
<name>A0A1F7IXR0_9BACT</name>
<dbReference type="Proteomes" id="UP000177141">
    <property type="component" value="Unassembled WGS sequence"/>
</dbReference>
<evidence type="ECO:0000313" key="3">
    <source>
        <dbReference type="EMBL" id="OGK48168.1"/>
    </source>
</evidence>
<dbReference type="Pfam" id="PF02604">
    <property type="entry name" value="PhdYeFM_antitox"/>
    <property type="match status" value="1"/>
</dbReference>
<evidence type="ECO:0000313" key="4">
    <source>
        <dbReference type="Proteomes" id="UP000177141"/>
    </source>
</evidence>
<proteinExistence type="inferred from homology"/>
<dbReference type="InterPro" id="IPR006442">
    <property type="entry name" value="Antitoxin_Phd/YefM"/>
</dbReference>
<comment type="similarity">
    <text evidence="1 2">Belongs to the phD/YefM antitoxin family.</text>
</comment>
<dbReference type="EMBL" id="MGAL01000022">
    <property type="protein sequence ID" value="OGK48168.1"/>
    <property type="molecule type" value="Genomic_DNA"/>
</dbReference>
<evidence type="ECO:0000256" key="1">
    <source>
        <dbReference type="ARBA" id="ARBA00009981"/>
    </source>
</evidence>
<dbReference type="Gene3D" id="3.40.1620.10">
    <property type="entry name" value="YefM-like domain"/>
    <property type="match status" value="1"/>
</dbReference>
<gene>
    <name evidence="3" type="ORF">A3A93_00555</name>
</gene>
<dbReference type="InterPro" id="IPR036165">
    <property type="entry name" value="YefM-like_sf"/>
</dbReference>
<dbReference type="NCBIfam" id="TIGR01552">
    <property type="entry name" value="phd_fam"/>
    <property type="match status" value="1"/>
</dbReference>
<sequence>MNQILPLKEVREQLSDLVSKVAYADQKVVITKFGKPVAAIVTFNDYEKLINPTKRFSKNEWEKGFTLMDKARANTSKYPKQEVEQAIKKAINEVRQSKRVKSRS</sequence>
<accession>A0A1F7IXR0</accession>